<dbReference type="Proteomes" id="UP000886812">
    <property type="component" value="Unassembled WGS sequence"/>
</dbReference>
<dbReference type="Gene3D" id="3.30.420.40">
    <property type="match status" value="2"/>
</dbReference>
<dbReference type="PANTHER" id="PTHR32432:SF3">
    <property type="entry name" value="ETHANOLAMINE UTILIZATION PROTEIN EUTJ"/>
    <property type="match status" value="1"/>
</dbReference>
<dbReference type="CDD" id="cd24049">
    <property type="entry name" value="ASKHA_NBD_PilM"/>
    <property type="match status" value="1"/>
</dbReference>
<dbReference type="Pfam" id="PF11104">
    <property type="entry name" value="PilM_2"/>
    <property type="match status" value="1"/>
</dbReference>
<dbReference type="PANTHER" id="PTHR32432">
    <property type="entry name" value="CELL DIVISION PROTEIN FTSA-RELATED"/>
    <property type="match status" value="1"/>
</dbReference>
<proteinExistence type="predicted"/>
<accession>A0A9D1NI01</accession>
<dbReference type="EMBL" id="DVOG01000001">
    <property type="protein sequence ID" value="HIV03527.1"/>
    <property type="molecule type" value="Genomic_DNA"/>
</dbReference>
<evidence type="ECO:0000313" key="1">
    <source>
        <dbReference type="EMBL" id="HIV03527.1"/>
    </source>
</evidence>
<dbReference type="InterPro" id="IPR050696">
    <property type="entry name" value="FtsA/MreB"/>
</dbReference>
<feature type="non-terminal residue" evidence="1">
    <location>
        <position position="539"/>
    </location>
</feature>
<comment type="caution">
    <text evidence="1">The sequence shown here is derived from an EMBL/GenBank/DDBJ whole genome shotgun (WGS) entry which is preliminary data.</text>
</comment>
<gene>
    <name evidence="1" type="primary">pilM</name>
    <name evidence="1" type="ORF">IAC75_00005</name>
</gene>
<name>A0A9D1NI01_9BACT</name>
<organism evidence="1 2">
    <name type="scientific">Candidatus Spyradosoma merdigallinarum</name>
    <dbReference type="NCBI Taxonomy" id="2840950"/>
    <lineage>
        <taxon>Bacteria</taxon>
        <taxon>Pseudomonadati</taxon>
        <taxon>Verrucomicrobiota</taxon>
        <taxon>Opitutia</taxon>
        <taxon>Opitutia incertae sedis</taxon>
        <taxon>Candidatus Spyradosoma</taxon>
    </lineage>
</organism>
<dbReference type="Gene3D" id="3.30.1490.300">
    <property type="match status" value="1"/>
</dbReference>
<sequence length="539" mass="58133">MSGNAKKITVNCGTTHVSVSVFSEQAGSLVAEKLVVEELVYNYAEEDEWAAAAVGALSGIFKALKLKGPATVIAPGHLLLTKNVKVPQVEASRQQQIIEFEAGEKFPFPLKELVWGSQIISTDGVEAEVVLFALRRENAERFAAQLIRAGITPEIILPSTILDYQAHCFLNGEETENVLIANVGARTTNLTFVTPDGFSIQNFAVGGNFLTQAIADSLGKPFPAAERLKVNYFSNAVDLAENDPHALKIQENAHAFCRRLGQEITRRIVNQKRENAKGAPTKILLTGRGSLLPGLSEALAESQRLPVEYFEPTVPVRVGPDVDSGYFDAVRFQLSEVIGSASELLSLPFPQVNLLPPQIASELAFSKKKPFFIASAALFAIAPWPLFFGLLDANAALAASGKALKAETATLQERQKTIESLEKKNAPAAAFVSMLDGVLASRGEWNAFLADVQSRIDALQAPRVSEDGEKTFSSHRHIWVESLDVARAASVPAAATDEFDGNENAAEPVVRTTVSLKLRLLIPEVDGAKPEHNAAAFNA</sequence>
<reference evidence="1" key="2">
    <citation type="journal article" date="2021" name="PeerJ">
        <title>Extensive microbial diversity within the chicken gut microbiome revealed by metagenomics and culture.</title>
        <authorList>
            <person name="Gilroy R."/>
            <person name="Ravi A."/>
            <person name="Getino M."/>
            <person name="Pursley I."/>
            <person name="Horton D.L."/>
            <person name="Alikhan N.F."/>
            <person name="Baker D."/>
            <person name="Gharbi K."/>
            <person name="Hall N."/>
            <person name="Watson M."/>
            <person name="Adriaenssens E.M."/>
            <person name="Foster-Nyarko E."/>
            <person name="Jarju S."/>
            <person name="Secka A."/>
            <person name="Antonio M."/>
            <person name="Oren A."/>
            <person name="Chaudhuri R.R."/>
            <person name="La Ragione R."/>
            <person name="Hildebrand F."/>
            <person name="Pallen M.J."/>
        </authorList>
    </citation>
    <scope>NUCLEOTIDE SEQUENCE</scope>
    <source>
        <strain evidence="1">10669</strain>
    </source>
</reference>
<protein>
    <submittedName>
        <fullName evidence="1">Pilus assembly protein PilM</fullName>
    </submittedName>
</protein>
<dbReference type="AlphaFoldDB" id="A0A9D1NI01"/>
<dbReference type="SUPFAM" id="SSF53067">
    <property type="entry name" value="Actin-like ATPase domain"/>
    <property type="match status" value="1"/>
</dbReference>
<reference evidence="1" key="1">
    <citation type="submission" date="2020-10" db="EMBL/GenBank/DDBJ databases">
        <authorList>
            <person name="Gilroy R."/>
        </authorList>
    </citation>
    <scope>NUCLEOTIDE SEQUENCE</scope>
    <source>
        <strain evidence="1">10669</strain>
    </source>
</reference>
<dbReference type="InterPro" id="IPR005883">
    <property type="entry name" value="PilM"/>
</dbReference>
<evidence type="ECO:0000313" key="2">
    <source>
        <dbReference type="Proteomes" id="UP000886812"/>
    </source>
</evidence>
<dbReference type="InterPro" id="IPR043129">
    <property type="entry name" value="ATPase_NBD"/>
</dbReference>